<keyword evidence="1" id="KW-0812">Transmembrane</keyword>
<dbReference type="EMBL" id="SKBM01000012">
    <property type="protein sequence ID" value="TCZ60939.1"/>
    <property type="molecule type" value="Genomic_DNA"/>
</dbReference>
<feature type="transmembrane region" description="Helical" evidence="1">
    <location>
        <begin position="45"/>
        <end position="73"/>
    </location>
</feature>
<evidence type="ECO:0000313" key="3">
    <source>
        <dbReference type="Proteomes" id="UP000295023"/>
    </source>
</evidence>
<evidence type="ECO:0000313" key="2">
    <source>
        <dbReference type="EMBL" id="TCZ60939.1"/>
    </source>
</evidence>
<organism evidence="2 3">
    <name type="scientific">Roseicella aquatilis</name>
    <dbReference type="NCBI Taxonomy" id="2527868"/>
    <lineage>
        <taxon>Bacteria</taxon>
        <taxon>Pseudomonadati</taxon>
        <taxon>Pseudomonadota</taxon>
        <taxon>Alphaproteobacteria</taxon>
        <taxon>Acetobacterales</taxon>
        <taxon>Roseomonadaceae</taxon>
        <taxon>Roseicella</taxon>
    </lineage>
</organism>
<reference evidence="2 3" key="1">
    <citation type="submission" date="2019-03" db="EMBL/GenBank/DDBJ databases">
        <title>Paracraurococcus aquatilis NE82 genome sequence.</title>
        <authorList>
            <person name="Zhao Y."/>
            <person name="Du Z."/>
        </authorList>
    </citation>
    <scope>NUCLEOTIDE SEQUENCE [LARGE SCALE GENOMIC DNA]</scope>
    <source>
        <strain evidence="2 3">NE82</strain>
    </source>
</reference>
<sequence length="151" mass="17012">MNELARLRELLDADQAKLGVHIRRMNSPGSPVYRSVENVVPAATILVSSFAATALVHLWLGIAILVVGCWWWLMKHLPRVKDDVFDRTAALVLGDERQFDLWWSQGVLSLFAKLPDGTELAATRRDDWRAWVRSLPEGLEQIAGGRERPDA</sequence>
<dbReference type="OrthoDB" id="7266512at2"/>
<dbReference type="Proteomes" id="UP000295023">
    <property type="component" value="Unassembled WGS sequence"/>
</dbReference>
<gene>
    <name evidence="2" type="ORF">EXY23_14315</name>
</gene>
<evidence type="ECO:0000256" key="1">
    <source>
        <dbReference type="SAM" id="Phobius"/>
    </source>
</evidence>
<protein>
    <submittedName>
        <fullName evidence="2">Uncharacterized protein</fullName>
    </submittedName>
</protein>
<keyword evidence="1" id="KW-0472">Membrane</keyword>
<dbReference type="AlphaFoldDB" id="A0A4R4DJU9"/>
<dbReference type="RefSeq" id="WP_132290386.1">
    <property type="nucleotide sequence ID" value="NZ_SKBM01000012.1"/>
</dbReference>
<name>A0A4R4DJU9_9PROT</name>
<proteinExistence type="predicted"/>
<accession>A0A4R4DJU9</accession>
<keyword evidence="3" id="KW-1185">Reference proteome</keyword>
<keyword evidence="1" id="KW-1133">Transmembrane helix</keyword>
<comment type="caution">
    <text evidence="2">The sequence shown here is derived from an EMBL/GenBank/DDBJ whole genome shotgun (WGS) entry which is preliminary data.</text>
</comment>